<feature type="region of interest" description="Disordered" evidence="4">
    <location>
        <begin position="176"/>
        <end position="197"/>
    </location>
</feature>
<dbReference type="Pfam" id="PF13302">
    <property type="entry name" value="Acetyltransf_3"/>
    <property type="match status" value="1"/>
</dbReference>
<feature type="domain" description="N-acetyltransferase" evidence="5">
    <location>
        <begin position="9"/>
        <end position="177"/>
    </location>
</feature>
<name>A0A5B0E3M0_9MICC</name>
<reference evidence="6 7" key="1">
    <citation type="submission" date="2019-07" db="EMBL/GenBank/DDBJ databases">
        <title>Analysis of the biochemical properties, biological activity and biotechnological potential of siderophores and biosurfactants produced by Antarctic psychrotolerant bacteria.</title>
        <authorList>
            <person name="Styczynski M."/>
            <person name="Krucon T."/>
            <person name="Decewicz P."/>
            <person name="Dziewit L."/>
        </authorList>
    </citation>
    <scope>NUCLEOTIDE SEQUENCE [LARGE SCALE GENOMIC DNA]</scope>
    <source>
        <strain evidence="6 7">ANT_H27</strain>
    </source>
</reference>
<evidence type="ECO:0000313" key="6">
    <source>
        <dbReference type="EMBL" id="KAA0973256.1"/>
    </source>
</evidence>
<evidence type="ECO:0000259" key="5">
    <source>
        <dbReference type="PROSITE" id="PS51186"/>
    </source>
</evidence>
<sequence length="197" mass="20923">MEKLSLATPNLELVPPCAADAEALTAACQDPQIQRWVPIPVPYTLTDGLEYATTGCDAAWAEGHAAIWTIRLGDEMAGNVGLHRIGQGAADLGFWMVPEFRGRGIITEACRAVLDYGFAPDPEGLGLKRIGWNAYAGNHGSARVAQRLGFRFEGISRLAAVGRDGLEDDWGAGLLATDDRSEQPWPALNGPAGPQAG</sequence>
<comment type="caution">
    <text evidence="6">The sequence shown here is derived from an EMBL/GenBank/DDBJ whole genome shotgun (WGS) entry which is preliminary data.</text>
</comment>
<evidence type="ECO:0000256" key="4">
    <source>
        <dbReference type="SAM" id="MobiDB-lite"/>
    </source>
</evidence>
<dbReference type="InterPro" id="IPR016181">
    <property type="entry name" value="Acyl_CoA_acyltransferase"/>
</dbReference>
<dbReference type="InterPro" id="IPR051531">
    <property type="entry name" value="N-acetyltransferase"/>
</dbReference>
<evidence type="ECO:0000256" key="3">
    <source>
        <dbReference type="ARBA" id="ARBA00038502"/>
    </source>
</evidence>
<protein>
    <submittedName>
        <fullName evidence="6">GNAT family N-acetyltransferase</fullName>
    </submittedName>
</protein>
<dbReference type="PANTHER" id="PTHR43792">
    <property type="entry name" value="GNAT FAMILY, PUTATIVE (AFU_ORTHOLOGUE AFUA_3G00765)-RELATED-RELATED"/>
    <property type="match status" value="1"/>
</dbReference>
<accession>A0A5B0E3M0</accession>
<keyword evidence="1 6" id="KW-0808">Transferase</keyword>
<evidence type="ECO:0000313" key="7">
    <source>
        <dbReference type="Proteomes" id="UP000323856"/>
    </source>
</evidence>
<dbReference type="InterPro" id="IPR000182">
    <property type="entry name" value="GNAT_dom"/>
</dbReference>
<dbReference type="OrthoDB" id="9795188at2"/>
<dbReference type="PROSITE" id="PS51186">
    <property type="entry name" value="GNAT"/>
    <property type="match status" value="1"/>
</dbReference>
<dbReference type="GO" id="GO:0016747">
    <property type="term" value="F:acyltransferase activity, transferring groups other than amino-acyl groups"/>
    <property type="evidence" value="ECO:0007669"/>
    <property type="project" value="InterPro"/>
</dbReference>
<gene>
    <name evidence="6" type="ORF">FQ154_19030</name>
</gene>
<evidence type="ECO:0000256" key="1">
    <source>
        <dbReference type="ARBA" id="ARBA00022679"/>
    </source>
</evidence>
<dbReference type="RefSeq" id="WP_149620947.1">
    <property type="nucleotide sequence ID" value="NZ_VOBL01000031.1"/>
</dbReference>
<organism evidence="6 7">
    <name type="scientific">Paeniglutamicibacter gangotriensis</name>
    <dbReference type="NCBI Taxonomy" id="254787"/>
    <lineage>
        <taxon>Bacteria</taxon>
        <taxon>Bacillati</taxon>
        <taxon>Actinomycetota</taxon>
        <taxon>Actinomycetes</taxon>
        <taxon>Micrococcales</taxon>
        <taxon>Micrococcaceae</taxon>
        <taxon>Paeniglutamicibacter</taxon>
    </lineage>
</organism>
<dbReference type="Gene3D" id="3.40.630.30">
    <property type="match status" value="1"/>
</dbReference>
<dbReference type="AlphaFoldDB" id="A0A5B0E3M0"/>
<dbReference type="PANTHER" id="PTHR43792:SF8">
    <property type="entry name" value="[RIBOSOMAL PROTEIN US5]-ALANINE N-ACETYLTRANSFERASE"/>
    <property type="match status" value="1"/>
</dbReference>
<dbReference type="Proteomes" id="UP000323856">
    <property type="component" value="Unassembled WGS sequence"/>
</dbReference>
<dbReference type="SUPFAM" id="SSF55729">
    <property type="entry name" value="Acyl-CoA N-acyltransferases (Nat)"/>
    <property type="match status" value="1"/>
</dbReference>
<keyword evidence="2" id="KW-0012">Acyltransferase</keyword>
<evidence type="ECO:0000256" key="2">
    <source>
        <dbReference type="ARBA" id="ARBA00023315"/>
    </source>
</evidence>
<proteinExistence type="inferred from homology"/>
<dbReference type="EMBL" id="VOBL01000031">
    <property type="protein sequence ID" value="KAA0973256.1"/>
    <property type="molecule type" value="Genomic_DNA"/>
</dbReference>
<comment type="similarity">
    <text evidence="3">Belongs to the acetyltransferase family. RimJ subfamily.</text>
</comment>